<proteinExistence type="predicted"/>
<organism evidence="1 2">
    <name type="scientific">Klebsiella pneumoniae</name>
    <dbReference type="NCBI Taxonomy" id="573"/>
    <lineage>
        <taxon>Bacteria</taxon>
        <taxon>Pseudomonadati</taxon>
        <taxon>Pseudomonadota</taxon>
        <taxon>Gammaproteobacteria</taxon>
        <taxon>Enterobacterales</taxon>
        <taxon>Enterobacteriaceae</taxon>
        <taxon>Klebsiella/Raoultella group</taxon>
        <taxon>Klebsiella</taxon>
        <taxon>Klebsiella pneumoniae complex</taxon>
    </lineage>
</organism>
<evidence type="ECO:0000313" key="2">
    <source>
        <dbReference type="Proteomes" id="UP000250675"/>
    </source>
</evidence>
<gene>
    <name evidence="1" type="ORF">NCTC9645_01440</name>
</gene>
<reference evidence="1 2" key="1">
    <citation type="submission" date="2018-06" db="EMBL/GenBank/DDBJ databases">
        <authorList>
            <consortium name="Pathogen Informatics"/>
            <person name="Doyle S."/>
        </authorList>
    </citation>
    <scope>NUCLEOTIDE SEQUENCE [LARGE SCALE GENOMIC DNA]</scope>
    <source>
        <strain evidence="1 2">NCTC9645</strain>
    </source>
</reference>
<protein>
    <recommendedName>
        <fullName evidence="3">Nicotinic acetylcholine receptor subunit beta</fullName>
    </recommendedName>
</protein>
<accession>A0A2X3FBE4</accession>
<evidence type="ECO:0000313" key="1">
    <source>
        <dbReference type="EMBL" id="SQC20160.1"/>
    </source>
</evidence>
<dbReference type="AlphaFoldDB" id="A0A2X3FBE4"/>
<dbReference type="Proteomes" id="UP000250675">
    <property type="component" value="Unassembled WGS sequence"/>
</dbReference>
<evidence type="ECO:0008006" key="3">
    <source>
        <dbReference type="Google" id="ProtNLM"/>
    </source>
</evidence>
<dbReference type="EMBL" id="UASO01000004">
    <property type="protein sequence ID" value="SQC20160.1"/>
    <property type="molecule type" value="Genomic_DNA"/>
</dbReference>
<sequence>MNINTIYRHPAKLEAESALSRKEAYPDDFTLADRTAERMTRAHNGLTHVMTDLLPLLEVEQAVIVHCWLYKVLAIVDMARIDAEGSA</sequence>
<name>A0A2X3FBE4_KLEPN</name>